<keyword evidence="2" id="KW-1185">Reference proteome</keyword>
<evidence type="ECO:0000313" key="1">
    <source>
        <dbReference type="EMBL" id="KAI3814293.1"/>
    </source>
</evidence>
<gene>
    <name evidence="1" type="ORF">L1987_19044</name>
</gene>
<reference evidence="1 2" key="2">
    <citation type="journal article" date="2022" name="Mol. Ecol. Resour.">
        <title>The genomes of chicory, endive, great burdock and yacon provide insights into Asteraceae paleo-polyploidization history and plant inulin production.</title>
        <authorList>
            <person name="Fan W."/>
            <person name="Wang S."/>
            <person name="Wang H."/>
            <person name="Wang A."/>
            <person name="Jiang F."/>
            <person name="Liu H."/>
            <person name="Zhao H."/>
            <person name="Xu D."/>
            <person name="Zhang Y."/>
        </authorList>
    </citation>
    <scope>NUCLEOTIDE SEQUENCE [LARGE SCALE GENOMIC DNA]</scope>
    <source>
        <strain evidence="2">cv. Yunnan</strain>
        <tissue evidence="1">Leaves</tissue>
    </source>
</reference>
<dbReference type="Proteomes" id="UP001056120">
    <property type="component" value="Linkage Group LG06"/>
</dbReference>
<proteinExistence type="predicted"/>
<organism evidence="1 2">
    <name type="scientific">Smallanthus sonchifolius</name>
    <dbReference type="NCBI Taxonomy" id="185202"/>
    <lineage>
        <taxon>Eukaryota</taxon>
        <taxon>Viridiplantae</taxon>
        <taxon>Streptophyta</taxon>
        <taxon>Embryophyta</taxon>
        <taxon>Tracheophyta</taxon>
        <taxon>Spermatophyta</taxon>
        <taxon>Magnoliopsida</taxon>
        <taxon>eudicotyledons</taxon>
        <taxon>Gunneridae</taxon>
        <taxon>Pentapetalae</taxon>
        <taxon>asterids</taxon>
        <taxon>campanulids</taxon>
        <taxon>Asterales</taxon>
        <taxon>Asteraceae</taxon>
        <taxon>Asteroideae</taxon>
        <taxon>Heliantheae alliance</taxon>
        <taxon>Millerieae</taxon>
        <taxon>Smallanthus</taxon>
    </lineage>
</organism>
<dbReference type="EMBL" id="CM042023">
    <property type="protein sequence ID" value="KAI3814293.1"/>
    <property type="molecule type" value="Genomic_DNA"/>
</dbReference>
<reference evidence="2" key="1">
    <citation type="journal article" date="2022" name="Mol. Ecol. Resour.">
        <title>The genomes of chicory, endive, great burdock and yacon provide insights into Asteraceae palaeo-polyploidization history and plant inulin production.</title>
        <authorList>
            <person name="Fan W."/>
            <person name="Wang S."/>
            <person name="Wang H."/>
            <person name="Wang A."/>
            <person name="Jiang F."/>
            <person name="Liu H."/>
            <person name="Zhao H."/>
            <person name="Xu D."/>
            <person name="Zhang Y."/>
        </authorList>
    </citation>
    <scope>NUCLEOTIDE SEQUENCE [LARGE SCALE GENOMIC DNA]</scope>
    <source>
        <strain evidence="2">cv. Yunnan</strain>
    </source>
</reference>
<evidence type="ECO:0000313" key="2">
    <source>
        <dbReference type="Proteomes" id="UP001056120"/>
    </source>
</evidence>
<name>A0ACB9J3M3_9ASTR</name>
<accession>A0ACB9J3M3</accession>
<comment type="caution">
    <text evidence="1">The sequence shown here is derived from an EMBL/GenBank/DDBJ whole genome shotgun (WGS) entry which is preliminary data.</text>
</comment>
<sequence>MGTCMTTLGGGNRDDGTASCDGDPISNIEKTKISDEERSTWFKKQEIVPQKEQTIMVESFELGLENFTKEVLREKNNYQKRISESYLESICIMLVDTQEGMILKVCHILCFWMLRLWEGPCSKKRGAQNGRSEQDTSLSHTTYSLSL</sequence>
<protein>
    <submittedName>
        <fullName evidence="1">Uncharacterized protein</fullName>
    </submittedName>
</protein>